<accession>A0AAV5MFX5</accession>
<dbReference type="AlphaFoldDB" id="A0AAV5MFX5"/>
<feature type="region of interest" description="Disordered" evidence="1">
    <location>
        <begin position="69"/>
        <end position="93"/>
    </location>
</feature>
<reference evidence="2 3" key="1">
    <citation type="journal article" date="2021" name="Commun. Biol.">
        <title>The genome of Shorea leprosula (Dipterocarpaceae) highlights the ecological relevance of drought in aseasonal tropical rainforests.</title>
        <authorList>
            <person name="Ng K.K.S."/>
            <person name="Kobayashi M.J."/>
            <person name="Fawcett J.A."/>
            <person name="Hatakeyama M."/>
            <person name="Paape T."/>
            <person name="Ng C.H."/>
            <person name="Ang C.C."/>
            <person name="Tnah L.H."/>
            <person name="Lee C.T."/>
            <person name="Nishiyama T."/>
            <person name="Sese J."/>
            <person name="O'Brien M.J."/>
            <person name="Copetti D."/>
            <person name="Mohd Noor M.I."/>
            <person name="Ong R.C."/>
            <person name="Putra M."/>
            <person name="Sireger I.Z."/>
            <person name="Indrioko S."/>
            <person name="Kosugi Y."/>
            <person name="Izuno A."/>
            <person name="Isagi Y."/>
            <person name="Lee S.L."/>
            <person name="Shimizu K.K."/>
        </authorList>
    </citation>
    <scope>NUCLEOTIDE SEQUENCE [LARGE SCALE GENOMIC DNA]</scope>
    <source>
        <strain evidence="2">214</strain>
    </source>
</reference>
<dbReference type="Proteomes" id="UP001054252">
    <property type="component" value="Unassembled WGS sequence"/>
</dbReference>
<keyword evidence="3" id="KW-1185">Reference proteome</keyword>
<gene>
    <name evidence="2" type="ORF">SLEP1_g55322</name>
</gene>
<feature type="compositionally biased region" description="Polar residues" evidence="1">
    <location>
        <begin position="1"/>
        <end position="12"/>
    </location>
</feature>
<dbReference type="EMBL" id="BPVZ01000259">
    <property type="protein sequence ID" value="GKV48514.1"/>
    <property type="molecule type" value="Genomic_DNA"/>
</dbReference>
<protein>
    <submittedName>
        <fullName evidence="2">Uncharacterized protein</fullName>
    </submittedName>
</protein>
<evidence type="ECO:0000256" key="1">
    <source>
        <dbReference type="SAM" id="MobiDB-lite"/>
    </source>
</evidence>
<sequence>MNPIPTTNQNHPSNSSASEGSSEATQACNWCPHSPELFSNLDAGNNQSCFVCGIGPLRLLFERSMSLSRGSDANDIGISPSSGCETGRRLPAL</sequence>
<comment type="caution">
    <text evidence="2">The sequence shown here is derived from an EMBL/GenBank/DDBJ whole genome shotgun (WGS) entry which is preliminary data.</text>
</comment>
<proteinExistence type="predicted"/>
<name>A0AAV5MFX5_9ROSI</name>
<evidence type="ECO:0000313" key="2">
    <source>
        <dbReference type="EMBL" id="GKV48514.1"/>
    </source>
</evidence>
<feature type="region of interest" description="Disordered" evidence="1">
    <location>
        <begin position="1"/>
        <end position="21"/>
    </location>
</feature>
<organism evidence="2 3">
    <name type="scientific">Rubroshorea leprosula</name>
    <dbReference type="NCBI Taxonomy" id="152421"/>
    <lineage>
        <taxon>Eukaryota</taxon>
        <taxon>Viridiplantae</taxon>
        <taxon>Streptophyta</taxon>
        <taxon>Embryophyta</taxon>
        <taxon>Tracheophyta</taxon>
        <taxon>Spermatophyta</taxon>
        <taxon>Magnoliopsida</taxon>
        <taxon>eudicotyledons</taxon>
        <taxon>Gunneridae</taxon>
        <taxon>Pentapetalae</taxon>
        <taxon>rosids</taxon>
        <taxon>malvids</taxon>
        <taxon>Malvales</taxon>
        <taxon>Dipterocarpaceae</taxon>
        <taxon>Rubroshorea</taxon>
    </lineage>
</organism>
<evidence type="ECO:0000313" key="3">
    <source>
        <dbReference type="Proteomes" id="UP001054252"/>
    </source>
</evidence>